<evidence type="ECO:0000313" key="6">
    <source>
        <dbReference type="EMBL" id="CAJ1894559.1"/>
    </source>
</evidence>
<proteinExistence type="inferred from homology"/>
<comment type="caution">
    <text evidence="6">The sequence shown here is derived from an EMBL/GenBank/DDBJ whole genome shotgun (WGS) entry which is preliminary data.</text>
</comment>
<evidence type="ECO:0000313" key="7">
    <source>
        <dbReference type="Proteomes" id="UP001295423"/>
    </source>
</evidence>
<dbReference type="Proteomes" id="UP001295423">
    <property type="component" value="Unassembled WGS sequence"/>
</dbReference>
<protein>
    <recommendedName>
        <fullName evidence="5">Flavin reductase like domain-containing protein</fullName>
    </recommendedName>
</protein>
<keyword evidence="7" id="KW-1185">Reference proteome</keyword>
<dbReference type="Pfam" id="PF01613">
    <property type="entry name" value="Flavin_Reduct"/>
    <property type="match status" value="1"/>
</dbReference>
<accession>A0AAD2FBY0</accession>
<keyword evidence="3" id="KW-0288">FMN</keyword>
<evidence type="ECO:0000256" key="4">
    <source>
        <dbReference type="ARBA" id="ARBA00038054"/>
    </source>
</evidence>
<dbReference type="InterPro" id="IPR002563">
    <property type="entry name" value="Flavin_Rdtase-like_dom"/>
</dbReference>
<keyword evidence="2" id="KW-0285">Flavoprotein</keyword>
<comment type="similarity">
    <text evidence="4">Belongs to the flavoredoxin family.</text>
</comment>
<dbReference type="AlphaFoldDB" id="A0AAD2FBY0"/>
<dbReference type="InterPro" id="IPR012349">
    <property type="entry name" value="Split_barrel_FMN-bd"/>
</dbReference>
<gene>
    <name evidence="6" type="ORF">CYCCA115_LOCUS151</name>
</gene>
<evidence type="ECO:0000259" key="5">
    <source>
        <dbReference type="SMART" id="SM00903"/>
    </source>
</evidence>
<evidence type="ECO:0000256" key="2">
    <source>
        <dbReference type="ARBA" id="ARBA00022630"/>
    </source>
</evidence>
<evidence type="ECO:0000256" key="3">
    <source>
        <dbReference type="ARBA" id="ARBA00022643"/>
    </source>
</evidence>
<comment type="cofactor">
    <cofactor evidence="1">
        <name>FMN</name>
        <dbReference type="ChEBI" id="CHEBI:58210"/>
    </cofactor>
</comment>
<dbReference type="SMART" id="SM00903">
    <property type="entry name" value="Flavin_Reduct"/>
    <property type="match status" value="1"/>
</dbReference>
<dbReference type="GO" id="GO:0010181">
    <property type="term" value="F:FMN binding"/>
    <property type="evidence" value="ECO:0007669"/>
    <property type="project" value="InterPro"/>
</dbReference>
<name>A0AAD2FBY0_9STRA</name>
<sequence>MLAATATMGLGAGFALATWWNRRLGTIGRLATRPSYTPGQVPTVPSGFGSKVHVFDPSNLKSCYNLMISTTTPRPIALVSSRNSKTGLDNVAPFSYFGAVAHDPPMLAIGFCRNGGEKKDSIANILESKEFAVNIISEWYLDAANQSCGNYASDVDEFLESGMTKEDCKVVNAPRVKEAAVTYECVLDHVHTIKNSSGSETTEIVLAKIVRFHVDDQVLVDGFDPLKPNVDTMKLKPVGRLGGNIYTTLGDTADIPRPKL</sequence>
<dbReference type="SUPFAM" id="SSF50475">
    <property type="entry name" value="FMN-binding split barrel"/>
    <property type="match status" value="1"/>
</dbReference>
<dbReference type="PANTHER" id="PTHR33798">
    <property type="entry name" value="FLAVOPROTEIN OXYGENASE"/>
    <property type="match status" value="1"/>
</dbReference>
<dbReference type="EMBL" id="CAKOGP040000001">
    <property type="protein sequence ID" value="CAJ1894559.1"/>
    <property type="molecule type" value="Genomic_DNA"/>
</dbReference>
<organism evidence="6 7">
    <name type="scientific">Cylindrotheca closterium</name>
    <dbReference type="NCBI Taxonomy" id="2856"/>
    <lineage>
        <taxon>Eukaryota</taxon>
        <taxon>Sar</taxon>
        <taxon>Stramenopiles</taxon>
        <taxon>Ochrophyta</taxon>
        <taxon>Bacillariophyta</taxon>
        <taxon>Bacillariophyceae</taxon>
        <taxon>Bacillariophycidae</taxon>
        <taxon>Bacillariales</taxon>
        <taxon>Bacillariaceae</taxon>
        <taxon>Cylindrotheca</taxon>
    </lineage>
</organism>
<feature type="domain" description="Flavin reductase like" evidence="5">
    <location>
        <begin position="69"/>
        <end position="224"/>
    </location>
</feature>
<reference evidence="6" key="1">
    <citation type="submission" date="2023-08" db="EMBL/GenBank/DDBJ databases">
        <authorList>
            <person name="Audoor S."/>
            <person name="Bilcke G."/>
        </authorList>
    </citation>
    <scope>NUCLEOTIDE SEQUENCE</scope>
</reference>
<dbReference type="PANTHER" id="PTHR33798:SF5">
    <property type="entry name" value="FLAVIN REDUCTASE LIKE DOMAIN-CONTAINING PROTEIN"/>
    <property type="match status" value="1"/>
</dbReference>
<dbReference type="Gene3D" id="2.30.110.10">
    <property type="entry name" value="Electron Transport, Fmn-binding Protein, Chain A"/>
    <property type="match status" value="1"/>
</dbReference>
<evidence type="ECO:0000256" key="1">
    <source>
        <dbReference type="ARBA" id="ARBA00001917"/>
    </source>
</evidence>